<keyword evidence="2" id="KW-0472">Membrane</keyword>
<reference evidence="3 4" key="1">
    <citation type="journal article" date="2018" name="Int. J. Syst. Evol. Microbiol.">
        <title>Glycomyces paridis sp. nov., isolated from the medicinal plant Paris polyphylla.</title>
        <authorList>
            <person name="Fang X.M."/>
            <person name="Bai J.L."/>
            <person name="Su J."/>
            <person name="Zhao L.L."/>
            <person name="Liu H.Y."/>
            <person name="Ma B.P."/>
            <person name="Zhang Y.Q."/>
            <person name="Yu L.Y."/>
        </authorList>
    </citation>
    <scope>NUCLEOTIDE SEQUENCE [LARGE SCALE GENOMIC DNA]</scope>
    <source>
        <strain evidence="3 4">CPCC 204357</strain>
    </source>
</reference>
<feature type="region of interest" description="Disordered" evidence="1">
    <location>
        <begin position="1"/>
        <end position="142"/>
    </location>
</feature>
<protein>
    <submittedName>
        <fullName evidence="3">Uncharacterized protein</fullName>
    </submittedName>
</protein>
<sequence>MPQAGRPSPETRGGVPRAGGPSAGGPGAGRGQQPGQYQSPQQQYSPQTGAEPPRSAQTGPLPGSSPRGDQRGSGTPASPQRAPEGAPSRGSHQPFEEAAFADDRSQGDWGGGAETTTIGRLGYMPKEPRRRSDFQKVRSRARKSSPIPKILIGILVLALVGGGAWWWMNRPAEEDAGQAAAEGLTYAGSEAPCSLIDRTTLEAVVDGAEPVEAPAGEEKSRGWVQSCSLTYGEPEKAAALLEIEGTVFDTEAKASVNFELGTREIGELGEAWTAVDPAPEVGDENAAVARVVADGTSNYHLHVHDDNVYMVVRLSVAKDAELDEQGLTDLAAGLAATYLENWRAES</sequence>
<feature type="transmembrane region" description="Helical" evidence="2">
    <location>
        <begin position="150"/>
        <end position="168"/>
    </location>
</feature>
<dbReference type="OrthoDB" id="5186826at2"/>
<evidence type="ECO:0000256" key="1">
    <source>
        <dbReference type="SAM" id="MobiDB-lite"/>
    </source>
</evidence>
<comment type="caution">
    <text evidence="3">The sequence shown here is derived from an EMBL/GenBank/DDBJ whole genome shotgun (WGS) entry which is preliminary data.</text>
</comment>
<dbReference type="Proteomes" id="UP000305792">
    <property type="component" value="Unassembled WGS sequence"/>
</dbReference>
<keyword evidence="2" id="KW-0812">Transmembrane</keyword>
<evidence type="ECO:0000313" key="3">
    <source>
        <dbReference type="EMBL" id="THV22031.1"/>
    </source>
</evidence>
<keyword evidence="2" id="KW-1133">Transmembrane helix</keyword>
<feature type="compositionally biased region" description="Low complexity" evidence="1">
    <location>
        <begin position="33"/>
        <end position="47"/>
    </location>
</feature>
<evidence type="ECO:0000256" key="2">
    <source>
        <dbReference type="SAM" id="Phobius"/>
    </source>
</evidence>
<dbReference type="EMBL" id="STGX01000024">
    <property type="protein sequence ID" value="THV22031.1"/>
    <property type="molecule type" value="Genomic_DNA"/>
</dbReference>
<accession>A0A4S8NYL4</accession>
<keyword evidence="4" id="KW-1185">Reference proteome</keyword>
<dbReference type="AlphaFoldDB" id="A0A4S8NYL4"/>
<feature type="compositionally biased region" description="Basic and acidic residues" evidence="1">
    <location>
        <begin position="126"/>
        <end position="136"/>
    </location>
</feature>
<gene>
    <name evidence="3" type="ORF">E9998_23715</name>
</gene>
<feature type="compositionally biased region" description="Gly residues" evidence="1">
    <location>
        <begin position="21"/>
        <end position="32"/>
    </location>
</feature>
<proteinExistence type="predicted"/>
<name>A0A4S8NYL4_9ACTN</name>
<dbReference type="RefSeq" id="WP_136532224.1">
    <property type="nucleotide sequence ID" value="NZ_STGX01000024.1"/>
</dbReference>
<organism evidence="3 4">
    <name type="scientific">Glycomyces paridis</name>
    <dbReference type="NCBI Taxonomy" id="2126555"/>
    <lineage>
        <taxon>Bacteria</taxon>
        <taxon>Bacillati</taxon>
        <taxon>Actinomycetota</taxon>
        <taxon>Actinomycetes</taxon>
        <taxon>Glycomycetales</taxon>
        <taxon>Glycomycetaceae</taxon>
        <taxon>Glycomyces</taxon>
    </lineage>
</organism>
<evidence type="ECO:0000313" key="4">
    <source>
        <dbReference type="Proteomes" id="UP000305792"/>
    </source>
</evidence>